<feature type="domain" description="SnoaL-like" evidence="3">
    <location>
        <begin position="70"/>
        <end position="172"/>
    </location>
</feature>
<dbReference type="AlphaFoldDB" id="A0A8J7LUR0"/>
<evidence type="ECO:0000313" key="5">
    <source>
        <dbReference type="Proteomes" id="UP000619079"/>
    </source>
</evidence>
<dbReference type="InterPro" id="IPR004370">
    <property type="entry name" value="4-OT-like_dom"/>
</dbReference>
<dbReference type="EMBL" id="JAELVR010000001">
    <property type="protein sequence ID" value="MBJ6370065.1"/>
    <property type="molecule type" value="Genomic_DNA"/>
</dbReference>
<dbReference type="Gene3D" id="3.10.450.50">
    <property type="match status" value="1"/>
</dbReference>
<name>A0A8J7LUR0_9RHOB</name>
<keyword evidence="5" id="KW-1185">Reference proteome</keyword>
<dbReference type="Gene3D" id="3.30.429.10">
    <property type="entry name" value="Macrophage Migration Inhibitory Factor"/>
    <property type="match status" value="1"/>
</dbReference>
<proteinExistence type="predicted"/>
<dbReference type="RefSeq" id="WP_199022824.1">
    <property type="nucleotide sequence ID" value="NZ_JAELVR010000001.1"/>
</dbReference>
<dbReference type="SUPFAM" id="SSF55331">
    <property type="entry name" value="Tautomerase/MIF"/>
    <property type="match status" value="1"/>
</dbReference>
<protein>
    <submittedName>
        <fullName evidence="4">Nuclear transport factor 2 family protein</fullName>
    </submittedName>
</protein>
<sequence>MPIVELHLMEGYGAEEKRRLATGLANAVRSVIPAAPEAVTVMLNEVARDGYFRDGPREPAPALPDPTDTVRAFLAAMEQRDLNAAQAHLGEGFTMRFPGTAPMTELADLIAWSKPRYRFVTKSFEGFDTVSGADGSVVYCRGTLSGEWPDGSAFSGIRFIDRFELAGGKITRQDVWNDIAEVRG</sequence>
<evidence type="ECO:0000259" key="2">
    <source>
        <dbReference type="Pfam" id="PF01361"/>
    </source>
</evidence>
<comment type="caution">
    <text evidence="4">The sequence shown here is derived from an EMBL/GenBank/DDBJ whole genome shotgun (WGS) entry which is preliminary data.</text>
</comment>
<evidence type="ECO:0000256" key="1">
    <source>
        <dbReference type="ARBA" id="ARBA00023235"/>
    </source>
</evidence>
<keyword evidence="1" id="KW-0413">Isomerase</keyword>
<dbReference type="Pfam" id="PF01361">
    <property type="entry name" value="Tautomerase"/>
    <property type="match status" value="1"/>
</dbReference>
<evidence type="ECO:0000313" key="4">
    <source>
        <dbReference type="EMBL" id="MBJ6370065.1"/>
    </source>
</evidence>
<organism evidence="4 5">
    <name type="scientific">Sedimentitalea arenosa</name>
    <dbReference type="NCBI Taxonomy" id="2798803"/>
    <lineage>
        <taxon>Bacteria</taxon>
        <taxon>Pseudomonadati</taxon>
        <taxon>Pseudomonadota</taxon>
        <taxon>Alphaproteobacteria</taxon>
        <taxon>Rhodobacterales</taxon>
        <taxon>Paracoccaceae</taxon>
        <taxon>Sedimentitalea</taxon>
    </lineage>
</organism>
<dbReference type="InterPro" id="IPR014347">
    <property type="entry name" value="Tautomerase/MIF_sf"/>
</dbReference>
<accession>A0A8J7LUR0</accession>
<gene>
    <name evidence="4" type="ORF">JF290_00885</name>
</gene>
<evidence type="ECO:0000259" key="3">
    <source>
        <dbReference type="Pfam" id="PF12680"/>
    </source>
</evidence>
<dbReference type="GO" id="GO:0016853">
    <property type="term" value="F:isomerase activity"/>
    <property type="evidence" value="ECO:0007669"/>
    <property type="project" value="UniProtKB-KW"/>
</dbReference>
<dbReference type="InterPro" id="IPR037401">
    <property type="entry name" value="SnoaL-like"/>
</dbReference>
<reference evidence="4" key="1">
    <citation type="submission" date="2020-12" db="EMBL/GenBank/DDBJ databases">
        <title>Sedimentitalea sp. nov., isolated from sand in Incheon.</title>
        <authorList>
            <person name="Kim W."/>
        </authorList>
    </citation>
    <scope>NUCLEOTIDE SEQUENCE</scope>
    <source>
        <strain evidence="4">CAU 1593</strain>
    </source>
</reference>
<dbReference type="Pfam" id="PF12680">
    <property type="entry name" value="SnoaL_2"/>
    <property type="match status" value="1"/>
</dbReference>
<dbReference type="InterPro" id="IPR032710">
    <property type="entry name" value="NTF2-like_dom_sf"/>
</dbReference>
<dbReference type="SUPFAM" id="SSF54427">
    <property type="entry name" value="NTF2-like"/>
    <property type="match status" value="1"/>
</dbReference>
<dbReference type="Proteomes" id="UP000619079">
    <property type="component" value="Unassembled WGS sequence"/>
</dbReference>
<feature type="domain" description="4-oxalocrotonate tautomerase-like" evidence="2">
    <location>
        <begin position="2"/>
        <end position="55"/>
    </location>
</feature>